<feature type="domain" description="DUF641" evidence="1">
    <location>
        <begin position="88"/>
        <end position="214"/>
    </location>
</feature>
<name>W1NYD5_AMBTC</name>
<dbReference type="PANTHER" id="PTHR31161">
    <property type="entry name" value="PROTEIN GRAVITROPIC IN THE LIGHT 1"/>
    <property type="match status" value="1"/>
</dbReference>
<dbReference type="GO" id="GO:0009959">
    <property type="term" value="P:negative gravitropism"/>
    <property type="evidence" value="ECO:0007669"/>
    <property type="project" value="InterPro"/>
</dbReference>
<dbReference type="InterPro" id="IPR040225">
    <property type="entry name" value="GIL1-like"/>
</dbReference>
<feature type="domain" description="GIL1/IRKI C-terminal" evidence="2">
    <location>
        <begin position="400"/>
        <end position="455"/>
    </location>
</feature>
<evidence type="ECO:0000313" key="3">
    <source>
        <dbReference type="EMBL" id="ERN02632.1"/>
    </source>
</evidence>
<dbReference type="Gramene" id="ERN02632">
    <property type="protein sequence ID" value="ERN02632"/>
    <property type="gene ID" value="AMTR_s00085p00022400"/>
</dbReference>
<keyword evidence="4" id="KW-1185">Reference proteome</keyword>
<protein>
    <submittedName>
        <fullName evidence="3">Uncharacterized protein</fullName>
    </submittedName>
</protein>
<evidence type="ECO:0000259" key="1">
    <source>
        <dbReference type="Pfam" id="PF04859"/>
    </source>
</evidence>
<dbReference type="KEGG" id="atr:18430757"/>
<reference evidence="4" key="1">
    <citation type="journal article" date="2013" name="Science">
        <title>The Amborella genome and the evolution of flowering plants.</title>
        <authorList>
            <consortium name="Amborella Genome Project"/>
        </authorList>
    </citation>
    <scope>NUCLEOTIDE SEQUENCE [LARGE SCALE GENOMIC DNA]</scope>
</reference>
<dbReference type="Proteomes" id="UP000017836">
    <property type="component" value="Unassembled WGS sequence"/>
</dbReference>
<dbReference type="InterPro" id="IPR056813">
    <property type="entry name" value="GIL1_IRKI_C"/>
</dbReference>
<dbReference type="Pfam" id="PF04859">
    <property type="entry name" value="DUF641"/>
    <property type="match status" value="1"/>
</dbReference>
<dbReference type="InterPro" id="IPR006943">
    <property type="entry name" value="DUF641_pln"/>
</dbReference>
<sequence length="457" mass="52326">MEESVKTPQISDMLQRFAIACKTRTIEFFAEEEEEQQEEEDGHGTVGAESVDEFITDQKVVVIKPDTPKNTLPQNMDGSNKEDSIEDRYQALEALISCIFANVSAVKGAYVQLQTAHTPFEVDNIKAADRAVISQLQKLSELKRLYAKDLPSSSSSFECSQLEARVQERQSMLRTYEMMVNRLQSEIDLKDAEVCFLREEMERVNGLCSKLEKKLKEENSILLSVGVFDSLLQESLRGAHSFTKMLIDRMREAGWNLDLAANSIHKNVNYAKRGHNRYAFLSYVCLGMFSGFDKEDFCCSTMKKTKQKIDSDVDEELELYFAELMSLNGGEVDEGLRALSCDVGFVRYCREKYLKLIHPRMEEEQVEGSMPALHMAFLKMARSVWLLHKLAFSFEPRVRIFQVRKGLDFSMVYMEDVARRGVFPTQQQRRGRAKVAFTVVPGFRIGKTIIQCQVYLV</sequence>
<proteinExistence type="predicted"/>
<evidence type="ECO:0000313" key="4">
    <source>
        <dbReference type="Proteomes" id="UP000017836"/>
    </source>
</evidence>
<gene>
    <name evidence="3" type="ORF">AMTR_s00085p00022400</name>
</gene>
<dbReference type="GO" id="GO:0009639">
    <property type="term" value="P:response to red or far red light"/>
    <property type="evidence" value="ECO:0007669"/>
    <property type="project" value="InterPro"/>
</dbReference>
<dbReference type="OMA" id="VWMLHKL"/>
<dbReference type="AlphaFoldDB" id="W1NYD5"/>
<dbReference type="eggNOG" id="ENOG502QQ2P">
    <property type="taxonomic scope" value="Eukaryota"/>
</dbReference>
<dbReference type="HOGENOM" id="CLU_027301_0_1_1"/>
<evidence type="ECO:0000259" key="2">
    <source>
        <dbReference type="Pfam" id="PF24994"/>
    </source>
</evidence>
<dbReference type="EMBL" id="KI394487">
    <property type="protein sequence ID" value="ERN02632.1"/>
    <property type="molecule type" value="Genomic_DNA"/>
</dbReference>
<accession>W1NYD5</accession>
<dbReference type="Pfam" id="PF24994">
    <property type="entry name" value="GIL1_IRKI_C"/>
    <property type="match status" value="1"/>
</dbReference>
<dbReference type="OrthoDB" id="1915848at2759"/>
<organism evidence="3 4">
    <name type="scientific">Amborella trichopoda</name>
    <dbReference type="NCBI Taxonomy" id="13333"/>
    <lineage>
        <taxon>Eukaryota</taxon>
        <taxon>Viridiplantae</taxon>
        <taxon>Streptophyta</taxon>
        <taxon>Embryophyta</taxon>
        <taxon>Tracheophyta</taxon>
        <taxon>Spermatophyta</taxon>
        <taxon>Magnoliopsida</taxon>
        <taxon>Amborellales</taxon>
        <taxon>Amborellaceae</taxon>
        <taxon>Amborella</taxon>
    </lineage>
</organism>